<dbReference type="PANTHER" id="PTHR33700">
    <property type="entry name" value="MYB-LIKE PROTEIN X"/>
    <property type="match status" value="1"/>
</dbReference>
<evidence type="ECO:0000313" key="3">
    <source>
        <dbReference type="EMBL" id="CAH9079771.1"/>
    </source>
</evidence>
<reference evidence="3" key="1">
    <citation type="submission" date="2022-07" db="EMBL/GenBank/DDBJ databases">
        <authorList>
            <person name="Macas J."/>
            <person name="Novak P."/>
            <person name="Neumann P."/>
        </authorList>
    </citation>
    <scope>NUCLEOTIDE SEQUENCE</scope>
</reference>
<evidence type="ECO:0000313" key="4">
    <source>
        <dbReference type="Proteomes" id="UP001152484"/>
    </source>
</evidence>
<keyword evidence="2" id="KW-0472">Membrane</keyword>
<feature type="compositionally biased region" description="Basic and acidic residues" evidence="1">
    <location>
        <begin position="65"/>
        <end position="88"/>
    </location>
</feature>
<dbReference type="Proteomes" id="UP001152484">
    <property type="component" value="Unassembled WGS sequence"/>
</dbReference>
<protein>
    <submittedName>
        <fullName evidence="3">Uncharacterized protein</fullName>
    </submittedName>
</protein>
<evidence type="ECO:0000256" key="2">
    <source>
        <dbReference type="SAM" id="Phobius"/>
    </source>
</evidence>
<feature type="region of interest" description="Disordered" evidence="1">
    <location>
        <begin position="43"/>
        <end position="113"/>
    </location>
</feature>
<keyword evidence="2" id="KW-0812">Transmembrane</keyword>
<feature type="compositionally biased region" description="Basic and acidic residues" evidence="1">
    <location>
        <begin position="96"/>
        <end position="113"/>
    </location>
</feature>
<gene>
    <name evidence="3" type="ORF">CEURO_LOCUS7228</name>
</gene>
<keyword evidence="4" id="KW-1185">Reference proteome</keyword>
<dbReference type="PANTHER" id="PTHR33700:SF4">
    <property type="entry name" value="MYB-LIKE PROTEIN X"/>
    <property type="match status" value="1"/>
</dbReference>
<feature type="transmembrane region" description="Helical" evidence="2">
    <location>
        <begin position="21"/>
        <end position="38"/>
    </location>
</feature>
<feature type="region of interest" description="Disordered" evidence="1">
    <location>
        <begin position="125"/>
        <end position="144"/>
    </location>
</feature>
<dbReference type="EMBL" id="CAMAPE010000011">
    <property type="protein sequence ID" value="CAH9079771.1"/>
    <property type="molecule type" value="Genomic_DNA"/>
</dbReference>
<dbReference type="AlphaFoldDB" id="A0A9P0YY43"/>
<proteinExistence type="predicted"/>
<feature type="compositionally biased region" description="Polar residues" evidence="1">
    <location>
        <begin position="46"/>
        <end position="61"/>
    </location>
</feature>
<sequence length="234" mass="25903">MYKQSTGCRSNRSRKFKAKHVLQISVLLALCFWFIYQAKQSHGKKTQSGVGNDPKMSQKTGNVHEAPKLGRKDLPQSNETDKSNKMGDNEVEDGEIERNENEAQPEKLYKADDASSEVTHMIISGQISGESSTLPNTTLEPSRGSSSLVVKNILLDSLIETVSSSVPEKTIQGHPRFPTQDDRWSSTMAHEIRGVGFEASNNEHIGEVPDLIDTEDVEEIQTEESINTEDSAAK</sequence>
<comment type="caution">
    <text evidence="3">The sequence shown here is derived from an EMBL/GenBank/DDBJ whole genome shotgun (WGS) entry which is preliminary data.</text>
</comment>
<organism evidence="3 4">
    <name type="scientific">Cuscuta europaea</name>
    <name type="common">European dodder</name>
    <dbReference type="NCBI Taxonomy" id="41803"/>
    <lineage>
        <taxon>Eukaryota</taxon>
        <taxon>Viridiplantae</taxon>
        <taxon>Streptophyta</taxon>
        <taxon>Embryophyta</taxon>
        <taxon>Tracheophyta</taxon>
        <taxon>Spermatophyta</taxon>
        <taxon>Magnoliopsida</taxon>
        <taxon>eudicotyledons</taxon>
        <taxon>Gunneridae</taxon>
        <taxon>Pentapetalae</taxon>
        <taxon>asterids</taxon>
        <taxon>lamiids</taxon>
        <taxon>Solanales</taxon>
        <taxon>Convolvulaceae</taxon>
        <taxon>Cuscuteae</taxon>
        <taxon>Cuscuta</taxon>
        <taxon>Cuscuta subgen. Cuscuta</taxon>
    </lineage>
</organism>
<evidence type="ECO:0000256" key="1">
    <source>
        <dbReference type="SAM" id="MobiDB-lite"/>
    </source>
</evidence>
<name>A0A9P0YY43_CUSEU</name>
<dbReference type="OrthoDB" id="1306415at2759"/>
<keyword evidence="2" id="KW-1133">Transmembrane helix</keyword>
<accession>A0A9P0YY43</accession>